<name>A0ABR9B6X0_9RHOO</name>
<evidence type="ECO:0000256" key="8">
    <source>
        <dbReference type="SAM" id="MobiDB-lite"/>
    </source>
</evidence>
<keyword evidence="5 11" id="KW-0418">Kinase</keyword>
<keyword evidence="7" id="KW-0843">Virulence</keyword>
<keyword evidence="12" id="KW-1185">Reference proteome</keyword>
<dbReference type="Gene3D" id="3.30.450.40">
    <property type="match status" value="1"/>
</dbReference>
<dbReference type="InterPro" id="IPR050980">
    <property type="entry name" value="2C_sensor_his_kinase"/>
</dbReference>
<feature type="domain" description="Histidine kinase" evidence="10">
    <location>
        <begin position="481"/>
        <end position="685"/>
    </location>
</feature>
<dbReference type="SMART" id="SM00387">
    <property type="entry name" value="HATPase_c"/>
    <property type="match status" value="1"/>
</dbReference>
<dbReference type="GO" id="GO:0004673">
    <property type="term" value="F:protein histidine kinase activity"/>
    <property type="evidence" value="ECO:0007669"/>
    <property type="project" value="UniProtKB-EC"/>
</dbReference>
<dbReference type="PANTHER" id="PTHR44936:SF9">
    <property type="entry name" value="SENSOR PROTEIN CREC"/>
    <property type="match status" value="1"/>
</dbReference>
<comment type="catalytic activity">
    <reaction evidence="1">
        <text>ATP + protein L-histidine = ADP + protein N-phospho-L-histidine.</text>
        <dbReference type="EC" id="2.7.13.3"/>
    </reaction>
</comment>
<keyword evidence="4 11" id="KW-0808">Transferase</keyword>
<evidence type="ECO:0000256" key="4">
    <source>
        <dbReference type="ARBA" id="ARBA00022679"/>
    </source>
</evidence>
<feature type="transmembrane region" description="Helical" evidence="9">
    <location>
        <begin position="161"/>
        <end position="182"/>
    </location>
</feature>
<keyword evidence="9" id="KW-1133">Transmembrane helix</keyword>
<dbReference type="InterPro" id="IPR003661">
    <property type="entry name" value="HisK_dim/P_dom"/>
</dbReference>
<dbReference type="Pfam" id="PF02518">
    <property type="entry name" value="HATPase_c"/>
    <property type="match status" value="1"/>
</dbReference>
<dbReference type="CDD" id="cd00082">
    <property type="entry name" value="HisKA"/>
    <property type="match status" value="1"/>
</dbReference>
<dbReference type="EMBL" id="JACYTO010000001">
    <property type="protein sequence ID" value="MBD8501941.1"/>
    <property type="molecule type" value="Genomic_DNA"/>
</dbReference>
<dbReference type="InterPro" id="IPR029016">
    <property type="entry name" value="GAF-like_dom_sf"/>
</dbReference>
<dbReference type="EC" id="2.7.13.3" evidence="2"/>
<dbReference type="PANTHER" id="PTHR44936">
    <property type="entry name" value="SENSOR PROTEIN CREC"/>
    <property type="match status" value="1"/>
</dbReference>
<evidence type="ECO:0000256" key="1">
    <source>
        <dbReference type="ARBA" id="ARBA00000085"/>
    </source>
</evidence>
<evidence type="ECO:0000256" key="2">
    <source>
        <dbReference type="ARBA" id="ARBA00012438"/>
    </source>
</evidence>
<feature type="transmembrane region" description="Helical" evidence="9">
    <location>
        <begin position="235"/>
        <end position="254"/>
    </location>
</feature>
<keyword evidence="3" id="KW-0597">Phosphoprotein</keyword>
<evidence type="ECO:0000256" key="3">
    <source>
        <dbReference type="ARBA" id="ARBA00022553"/>
    </source>
</evidence>
<evidence type="ECO:0000256" key="9">
    <source>
        <dbReference type="SAM" id="Phobius"/>
    </source>
</evidence>
<comment type="caution">
    <text evidence="11">The sequence shown here is derived from an EMBL/GenBank/DDBJ whole genome shotgun (WGS) entry which is preliminary data.</text>
</comment>
<gene>
    <name evidence="11" type="primary">prsK</name>
    <name evidence="11" type="ORF">IFO67_03515</name>
</gene>
<feature type="transmembrane region" description="Helical" evidence="9">
    <location>
        <begin position="66"/>
        <end position="89"/>
    </location>
</feature>
<sequence>MMFSESSVVAVWGYGVAAAAYAVFALYLLRAWRGGRAGGALLLAVAASVAWAACSALLAASPGGLLLRLAGGLEVLRVVAWYAFLLVLLQPLWAAGRRWPVLLAAAASAAMLAAVLVPTELLFDDAADAVKLPLGVFLAAAVFGLVLVEQVFRGLPRDSRWALKPLCLGLAASWMFELYFFADGFLFARLDADVWSVRGLVHAMVIPLVAVSAARNPSWTLRIAVSREIVFHSTALAVAGAYLLVIAGAGYYVRYVGGDWGRALQTALLFAGLLMLGLLVGSGASRARLRVLVNKHLFPYRYDYRNEWLRFTQALSAADDGLDLGQSVIKALSDLVESPGGGLWLRTADGRYPQHSRLNSPPCDAVEEEGGSLCAFLAEREWVVNLEEFRVRRSHYEGLELPAWLLHLEDAWLVLPLVSGGRLVGFVVLNAPRAPFEINWEVLDLLKTAQRQAASYLARMQVTEALIEARKFDSFNRMSAFVVHDLKNLVAQLSLMLKNAERHRDNPEFQQDMLETVAHVESRMRALMGQLQEKRSIDATRAVDLCALVERIRSTKRTQRPPLELALPEQGSVQVVAHGDRLERVLGHLVQNALDATPDDGNVALKLHDEEDGFVTLEVRDSGCGMTPEFIRERLSRPFQTTKEGGMGLGVYETSQYIRELGGTITYDSGKGCGTRVTVRLPASRRDAPDGGDVSGAPAPTRAESEPLRA</sequence>
<evidence type="ECO:0000256" key="6">
    <source>
        <dbReference type="ARBA" id="ARBA00023012"/>
    </source>
</evidence>
<dbReference type="InterPro" id="IPR036890">
    <property type="entry name" value="HATPase_C_sf"/>
</dbReference>
<feature type="transmembrane region" description="Helical" evidence="9">
    <location>
        <begin position="129"/>
        <end position="149"/>
    </location>
</feature>
<dbReference type="InterPro" id="IPR004358">
    <property type="entry name" value="Sig_transdc_His_kin-like_C"/>
</dbReference>
<keyword evidence="6" id="KW-0902">Two-component regulatory system</keyword>
<evidence type="ECO:0000313" key="12">
    <source>
        <dbReference type="Proteomes" id="UP000603602"/>
    </source>
</evidence>
<feature type="transmembrane region" description="Helical" evidence="9">
    <location>
        <begin position="194"/>
        <end position="214"/>
    </location>
</feature>
<dbReference type="Pfam" id="PF01590">
    <property type="entry name" value="GAF"/>
    <property type="match status" value="1"/>
</dbReference>
<dbReference type="InterPro" id="IPR003018">
    <property type="entry name" value="GAF"/>
</dbReference>
<dbReference type="Gene3D" id="3.30.565.10">
    <property type="entry name" value="Histidine kinase-like ATPase, C-terminal domain"/>
    <property type="match status" value="1"/>
</dbReference>
<evidence type="ECO:0000313" key="11">
    <source>
        <dbReference type="EMBL" id="MBD8501941.1"/>
    </source>
</evidence>
<protein>
    <recommendedName>
        <fullName evidence="2">histidine kinase</fullName>
        <ecNumber evidence="2">2.7.13.3</ecNumber>
    </recommendedName>
</protein>
<dbReference type="InterPro" id="IPR003594">
    <property type="entry name" value="HATPase_dom"/>
</dbReference>
<dbReference type="Proteomes" id="UP000603602">
    <property type="component" value="Unassembled WGS sequence"/>
</dbReference>
<proteinExistence type="predicted"/>
<keyword evidence="9" id="KW-0812">Transmembrane</keyword>
<dbReference type="SUPFAM" id="SSF55874">
    <property type="entry name" value="ATPase domain of HSP90 chaperone/DNA topoisomerase II/histidine kinase"/>
    <property type="match status" value="1"/>
</dbReference>
<dbReference type="PROSITE" id="PS50109">
    <property type="entry name" value="HIS_KIN"/>
    <property type="match status" value="1"/>
</dbReference>
<reference evidence="12" key="1">
    <citation type="submission" date="2023-07" db="EMBL/GenBank/DDBJ databases">
        <title>Thauera sp. CAU 1555 isolated from sand of Yaerae Beach.</title>
        <authorList>
            <person name="Kim W."/>
        </authorList>
    </citation>
    <scope>NUCLEOTIDE SEQUENCE [LARGE SCALE GENOMIC DNA]</scope>
    <source>
        <strain evidence="12">CAU 1555</strain>
    </source>
</reference>
<feature type="transmembrane region" description="Helical" evidence="9">
    <location>
        <begin position="12"/>
        <end position="29"/>
    </location>
</feature>
<evidence type="ECO:0000256" key="7">
    <source>
        <dbReference type="ARBA" id="ARBA00023026"/>
    </source>
</evidence>
<dbReference type="InterPro" id="IPR005467">
    <property type="entry name" value="His_kinase_dom"/>
</dbReference>
<dbReference type="PRINTS" id="PR00344">
    <property type="entry name" value="BCTRLSENSOR"/>
</dbReference>
<feature type="transmembrane region" description="Helical" evidence="9">
    <location>
        <begin position="41"/>
        <end position="60"/>
    </location>
</feature>
<dbReference type="NCBIfam" id="TIGR02916">
    <property type="entry name" value="PEP_his_kin"/>
    <property type="match status" value="1"/>
</dbReference>
<feature type="transmembrane region" description="Helical" evidence="9">
    <location>
        <begin position="101"/>
        <end position="123"/>
    </location>
</feature>
<evidence type="ECO:0000256" key="5">
    <source>
        <dbReference type="ARBA" id="ARBA00022777"/>
    </source>
</evidence>
<feature type="region of interest" description="Disordered" evidence="8">
    <location>
        <begin position="681"/>
        <end position="710"/>
    </location>
</feature>
<dbReference type="InterPro" id="IPR014265">
    <property type="entry name" value="XrtA/PrsK"/>
</dbReference>
<keyword evidence="9" id="KW-0472">Membrane</keyword>
<organism evidence="11 12">
    <name type="scientific">Thauera sedimentorum</name>
    <dbReference type="NCBI Taxonomy" id="2767595"/>
    <lineage>
        <taxon>Bacteria</taxon>
        <taxon>Pseudomonadati</taxon>
        <taxon>Pseudomonadota</taxon>
        <taxon>Betaproteobacteria</taxon>
        <taxon>Rhodocyclales</taxon>
        <taxon>Zoogloeaceae</taxon>
        <taxon>Thauera</taxon>
    </lineage>
</organism>
<evidence type="ECO:0000259" key="10">
    <source>
        <dbReference type="PROSITE" id="PS50109"/>
    </source>
</evidence>
<dbReference type="SUPFAM" id="SSF55781">
    <property type="entry name" value="GAF domain-like"/>
    <property type="match status" value="1"/>
</dbReference>
<accession>A0ABR9B6X0</accession>
<feature type="transmembrane region" description="Helical" evidence="9">
    <location>
        <begin position="260"/>
        <end position="280"/>
    </location>
</feature>